<feature type="coiled-coil region" evidence="1">
    <location>
        <begin position="79"/>
        <end position="106"/>
    </location>
</feature>
<sequence length="246" mass="28676">MGIQKNDTVSPEHDLLANLEYLKNPPKRVQDRIDKMNRVPSDQVHSLTKELEHRDGELQRLAADHKKCEQESSSMFFEAKSLTAECEVLKKEKEDLEKMLLKVRRSVIFVQARCLFERLSEDHPVYNKDDEPVASASSTAHWKRWVTDMISTHDKKLTKRQKKNHPFHALLSGEPVFRSATELRDWMSTLYGSSSDAVHNIDISDFQIDEETVPNRWERELLLAMVPENFNGGKVNITQEKNRYMR</sequence>
<reference evidence="2" key="1">
    <citation type="submission" date="2022-06" db="EMBL/GenBank/DDBJ databases">
        <title>Complete genome sequences of two strains of the flax pathogen Septoria linicola.</title>
        <authorList>
            <person name="Lapalu N."/>
            <person name="Simon A."/>
            <person name="Demenou B."/>
            <person name="Paumier D."/>
            <person name="Guillot M.-P."/>
            <person name="Gout L."/>
            <person name="Valade R."/>
        </authorList>
    </citation>
    <scope>NUCLEOTIDE SEQUENCE</scope>
    <source>
        <strain evidence="2">SE15195</strain>
    </source>
</reference>
<accession>A0A9Q9ARI6</accession>
<proteinExistence type="predicted"/>
<keyword evidence="1" id="KW-0175">Coiled coil</keyword>
<evidence type="ECO:0000313" key="2">
    <source>
        <dbReference type="EMBL" id="USW50742.1"/>
    </source>
</evidence>
<keyword evidence="3" id="KW-1185">Reference proteome</keyword>
<gene>
    <name evidence="2" type="ORF">Slin15195_G040610</name>
</gene>
<organism evidence="2 3">
    <name type="scientific">Septoria linicola</name>
    <dbReference type="NCBI Taxonomy" id="215465"/>
    <lineage>
        <taxon>Eukaryota</taxon>
        <taxon>Fungi</taxon>
        <taxon>Dikarya</taxon>
        <taxon>Ascomycota</taxon>
        <taxon>Pezizomycotina</taxon>
        <taxon>Dothideomycetes</taxon>
        <taxon>Dothideomycetidae</taxon>
        <taxon>Mycosphaerellales</taxon>
        <taxon>Mycosphaerellaceae</taxon>
        <taxon>Septoria</taxon>
    </lineage>
</organism>
<name>A0A9Q9ARI6_9PEZI</name>
<evidence type="ECO:0000313" key="3">
    <source>
        <dbReference type="Proteomes" id="UP001056384"/>
    </source>
</evidence>
<evidence type="ECO:0000256" key="1">
    <source>
        <dbReference type="SAM" id="Coils"/>
    </source>
</evidence>
<dbReference type="Proteomes" id="UP001056384">
    <property type="component" value="Chromosome 3"/>
</dbReference>
<dbReference type="EMBL" id="CP099420">
    <property type="protein sequence ID" value="USW50742.1"/>
    <property type="molecule type" value="Genomic_DNA"/>
</dbReference>
<protein>
    <submittedName>
        <fullName evidence="2">Uncharacterized protein</fullName>
    </submittedName>
</protein>
<dbReference type="AlphaFoldDB" id="A0A9Q9ARI6"/>